<dbReference type="PANTHER" id="PTHR43584">
    <property type="entry name" value="NUCLEOTIDYL TRANSFERASE"/>
    <property type="match status" value="1"/>
</dbReference>
<keyword evidence="6 14" id="KW-0808">Transferase</keyword>
<dbReference type="InterPro" id="IPR005835">
    <property type="entry name" value="NTP_transferase_dom"/>
</dbReference>
<evidence type="ECO:0000256" key="10">
    <source>
        <dbReference type="ARBA" id="ARBA00048247"/>
    </source>
</evidence>
<comment type="catalytic activity">
    <reaction evidence="10">
        <text>alpha-D-glucosamine 1-phosphate + acetyl-CoA = N-acetyl-alpha-D-glucosamine 1-phosphate + CoA + H(+)</text>
        <dbReference type="Rhea" id="RHEA:13725"/>
        <dbReference type="ChEBI" id="CHEBI:15378"/>
        <dbReference type="ChEBI" id="CHEBI:57287"/>
        <dbReference type="ChEBI" id="CHEBI:57288"/>
        <dbReference type="ChEBI" id="CHEBI:57776"/>
        <dbReference type="ChEBI" id="CHEBI:58516"/>
        <dbReference type="EC" id="2.3.1.157"/>
    </reaction>
</comment>
<dbReference type="InterPro" id="IPR056729">
    <property type="entry name" value="GMPPB_C"/>
</dbReference>
<evidence type="ECO:0000256" key="6">
    <source>
        <dbReference type="ARBA" id="ARBA00022679"/>
    </source>
</evidence>
<dbReference type="SUPFAM" id="SSF51161">
    <property type="entry name" value="Trimeric LpxA-like enzymes"/>
    <property type="match status" value="1"/>
</dbReference>
<evidence type="ECO:0000256" key="7">
    <source>
        <dbReference type="ARBA" id="ARBA00022695"/>
    </source>
</evidence>
<comment type="pathway">
    <text evidence="1">Nucleotide-sugar biosynthesis; UDP-N-acetyl-alpha-D-glucosamine biosynthesis; N-acetyl-alpha-D-glucosamine 1-phosphate from alpha-D-glucosamine 6-phosphate (route II): step 2/2.</text>
</comment>
<evidence type="ECO:0000259" key="12">
    <source>
        <dbReference type="Pfam" id="PF00483"/>
    </source>
</evidence>
<dbReference type="PANTHER" id="PTHR43584:SF8">
    <property type="entry name" value="N-ACETYLMURAMATE ALPHA-1-PHOSPHATE URIDYLYLTRANSFERASE"/>
    <property type="match status" value="1"/>
</dbReference>
<accession>A0A256IPV0</accession>
<dbReference type="Gene3D" id="2.160.10.10">
    <property type="entry name" value="Hexapeptide repeat proteins"/>
    <property type="match status" value="1"/>
</dbReference>
<evidence type="ECO:0000256" key="11">
    <source>
        <dbReference type="ARBA" id="ARBA00048493"/>
    </source>
</evidence>
<evidence type="ECO:0000313" key="15">
    <source>
        <dbReference type="Proteomes" id="UP000216308"/>
    </source>
</evidence>
<evidence type="ECO:0000256" key="3">
    <source>
        <dbReference type="ARBA" id="ARBA00012225"/>
    </source>
</evidence>
<reference evidence="14 15" key="1">
    <citation type="journal article" date="2014" name="Front. Microbiol.">
        <title>Population and genomic analysis of the genus Halorubrum.</title>
        <authorList>
            <person name="Fullmer M.S."/>
            <person name="Soucy S.M."/>
            <person name="Swithers K.S."/>
            <person name="Makkay A.M."/>
            <person name="Wheeler R."/>
            <person name="Ventosa A."/>
            <person name="Gogarten J.P."/>
            <person name="Papke R.T."/>
        </authorList>
    </citation>
    <scope>NUCLEOTIDE SEQUENCE [LARGE SCALE GENOMIC DNA]</scope>
    <source>
        <strain evidence="14 15">Cb34</strain>
    </source>
</reference>
<dbReference type="CDD" id="cd04181">
    <property type="entry name" value="NTP_transferase"/>
    <property type="match status" value="1"/>
</dbReference>
<evidence type="ECO:0000256" key="2">
    <source>
        <dbReference type="ARBA" id="ARBA00005208"/>
    </source>
</evidence>
<sequence>MSDRPTTAVVLAAGAGRRLSPLTNRRPKPMVPVANKPLLEYVIEAASAAGVEEFVLVVGYERERIQTHFGDGDDWDVSIRYVVQEKRLGTAHAVSQAEPHVDGSFLVLNGDRIVEPAAVADVRDALADGDEAAAMAVTRSDRPRAYGVVTVRGGRVETIVEKPPRRADSEVINAGVYAFTPAVFDAVRDTEPSEKGEYELPDTVARLVDDGGVRAVRYDGGWHDVSYLWDLLAVTDDVLDRDGGAVDGTLAPGAGVDDRCVVAPTASVGRGAVVAAGTTVGANARIDPNATVERSVVLPDATVEAGAVLRDCVVGAGADVGANATVRGGTATVAVAGELHEDVRLGAVVGDDASVGGAAALAPGTVLGTDAVVGDGASVSGRVEDGVTVRRG</sequence>
<dbReference type="Pfam" id="PF25087">
    <property type="entry name" value="GMPPB_C"/>
    <property type="match status" value="1"/>
</dbReference>
<evidence type="ECO:0000256" key="9">
    <source>
        <dbReference type="ARBA" id="ARBA00023315"/>
    </source>
</evidence>
<dbReference type="Proteomes" id="UP000216308">
    <property type="component" value="Unassembled WGS sequence"/>
</dbReference>
<dbReference type="InterPro" id="IPR050065">
    <property type="entry name" value="GlmU-like"/>
</dbReference>
<comment type="pathway">
    <text evidence="2">Nucleotide-sugar biosynthesis; UDP-N-acetyl-alpha-D-glucosamine biosynthesis; UDP-N-acetyl-alpha-D-glucosamine from N-acetyl-alpha-D-glucosamine 1-phosphate: step 1/1.</text>
</comment>
<dbReference type="InterPro" id="IPR011004">
    <property type="entry name" value="Trimer_LpxA-like_sf"/>
</dbReference>
<keyword evidence="15" id="KW-1185">Reference proteome</keyword>
<dbReference type="RefSeq" id="WP_094529959.1">
    <property type="nucleotide sequence ID" value="NZ_NHPJ01000030.1"/>
</dbReference>
<keyword evidence="8" id="KW-0511">Multifunctional enzyme</keyword>
<dbReference type="EMBL" id="NHPJ01000030">
    <property type="protein sequence ID" value="OYR58555.1"/>
    <property type="molecule type" value="Genomic_DNA"/>
</dbReference>
<protein>
    <recommendedName>
        <fullName evidence="5">Bifunctional protein GlmU</fullName>
        <ecNumber evidence="3">2.3.1.157</ecNumber>
        <ecNumber evidence="4">2.7.7.23</ecNumber>
    </recommendedName>
</protein>
<dbReference type="EC" id="2.3.1.157" evidence="3"/>
<evidence type="ECO:0000256" key="5">
    <source>
        <dbReference type="ARBA" id="ARBA00013414"/>
    </source>
</evidence>
<gene>
    <name evidence="14" type="ORF">DJ70_02900</name>
</gene>
<keyword evidence="9" id="KW-0012">Acyltransferase</keyword>
<evidence type="ECO:0000313" key="14">
    <source>
        <dbReference type="EMBL" id="OYR58555.1"/>
    </source>
</evidence>
<organism evidence="14 15">
    <name type="scientific">Halorubrum halodurans</name>
    <dbReference type="NCBI Taxonomy" id="1383851"/>
    <lineage>
        <taxon>Archaea</taxon>
        <taxon>Methanobacteriati</taxon>
        <taxon>Methanobacteriota</taxon>
        <taxon>Stenosarchaea group</taxon>
        <taxon>Halobacteria</taxon>
        <taxon>Halobacteriales</taxon>
        <taxon>Haloferacaceae</taxon>
        <taxon>Halorubrum</taxon>
    </lineage>
</organism>
<keyword evidence="7" id="KW-0548">Nucleotidyltransferase</keyword>
<dbReference type="Gene3D" id="3.90.550.10">
    <property type="entry name" value="Spore Coat Polysaccharide Biosynthesis Protein SpsA, Chain A"/>
    <property type="match status" value="1"/>
</dbReference>
<dbReference type="InterPro" id="IPR029044">
    <property type="entry name" value="Nucleotide-diphossugar_trans"/>
</dbReference>
<feature type="domain" description="Mannose-1-phosphate guanyltransferase C-terminal" evidence="13">
    <location>
        <begin position="258"/>
        <end position="373"/>
    </location>
</feature>
<evidence type="ECO:0000259" key="13">
    <source>
        <dbReference type="Pfam" id="PF25087"/>
    </source>
</evidence>
<dbReference type="GO" id="GO:0003977">
    <property type="term" value="F:UDP-N-acetylglucosamine diphosphorylase activity"/>
    <property type="evidence" value="ECO:0007669"/>
    <property type="project" value="UniProtKB-EC"/>
</dbReference>
<feature type="domain" description="Nucleotidyl transferase" evidence="12">
    <location>
        <begin position="8"/>
        <end position="239"/>
    </location>
</feature>
<evidence type="ECO:0000256" key="8">
    <source>
        <dbReference type="ARBA" id="ARBA00023268"/>
    </source>
</evidence>
<dbReference type="OrthoDB" id="15372at2157"/>
<evidence type="ECO:0000256" key="4">
    <source>
        <dbReference type="ARBA" id="ARBA00012457"/>
    </source>
</evidence>
<dbReference type="Pfam" id="PF00483">
    <property type="entry name" value="NTP_transferase"/>
    <property type="match status" value="1"/>
</dbReference>
<comment type="catalytic activity">
    <reaction evidence="11">
        <text>N-acetyl-alpha-D-glucosamine 1-phosphate + UTP + H(+) = UDP-N-acetyl-alpha-D-glucosamine + diphosphate</text>
        <dbReference type="Rhea" id="RHEA:13509"/>
        <dbReference type="ChEBI" id="CHEBI:15378"/>
        <dbReference type="ChEBI" id="CHEBI:33019"/>
        <dbReference type="ChEBI" id="CHEBI:46398"/>
        <dbReference type="ChEBI" id="CHEBI:57705"/>
        <dbReference type="ChEBI" id="CHEBI:57776"/>
        <dbReference type="EC" id="2.7.7.23"/>
    </reaction>
</comment>
<dbReference type="SUPFAM" id="SSF53448">
    <property type="entry name" value="Nucleotide-diphospho-sugar transferases"/>
    <property type="match status" value="1"/>
</dbReference>
<dbReference type="AlphaFoldDB" id="A0A256IPV0"/>
<evidence type="ECO:0000256" key="1">
    <source>
        <dbReference type="ARBA" id="ARBA00005166"/>
    </source>
</evidence>
<name>A0A256IPV0_9EURY</name>
<comment type="caution">
    <text evidence="14">The sequence shown here is derived from an EMBL/GenBank/DDBJ whole genome shotgun (WGS) entry which is preliminary data.</text>
</comment>
<dbReference type="GO" id="GO:0019134">
    <property type="term" value="F:glucosamine-1-phosphate N-acetyltransferase activity"/>
    <property type="evidence" value="ECO:0007669"/>
    <property type="project" value="UniProtKB-EC"/>
</dbReference>
<dbReference type="EC" id="2.7.7.23" evidence="4"/>
<proteinExistence type="predicted"/>